<reference evidence="2 3" key="1">
    <citation type="submission" date="2020-03" db="EMBL/GenBank/DDBJ databases">
        <title>Isolation of cellulose-producing strains, genome characterization and application of the synthesized cellulose films as an economical and sustainable material for piezoelectric sensor construction.</title>
        <authorList>
            <person name="Mangayil R.K."/>
        </authorList>
    </citation>
    <scope>NUCLEOTIDE SEQUENCE [LARGE SCALE GENOMIC DNA]</scope>
    <source>
        <strain evidence="2 3">ENS 9a1a</strain>
    </source>
</reference>
<dbReference type="Pfam" id="PF26354">
    <property type="entry name" value="DMF_alpha"/>
    <property type="match status" value="1"/>
</dbReference>
<evidence type="ECO:0000313" key="3">
    <source>
        <dbReference type="Proteomes" id="UP000502533"/>
    </source>
</evidence>
<name>A0A181CAN6_9PROT</name>
<feature type="domain" description="N,N-dimethylformamidase alpha subunit" evidence="1">
    <location>
        <begin position="16"/>
        <end position="96"/>
    </location>
</feature>
<accession>A0A181CAN6</accession>
<dbReference type="Proteomes" id="UP000502533">
    <property type="component" value="Chromosome"/>
</dbReference>
<dbReference type="InterPro" id="IPR058713">
    <property type="entry name" value="DMF_alpha_dom"/>
</dbReference>
<sequence length="124" mass="13652">MRPNAPRIDPTDLGPVREFRACPIGLHSPALEAVLNILRTGTMGGKYCIICLEPHRKWVLARLSGIRGMPPVPVPGVEYDDLVEAEWDIFRRRWEAETGTRLPAEFDGPASPGPAPRNTGGEAR</sequence>
<dbReference type="AlphaFoldDB" id="A0A181CAN6"/>
<keyword evidence="3" id="KW-1185">Reference proteome</keyword>
<dbReference type="GeneID" id="85022068"/>
<evidence type="ECO:0000259" key="1">
    <source>
        <dbReference type="Pfam" id="PF26354"/>
    </source>
</evidence>
<organism evidence="2 3">
    <name type="scientific">Komagataeibacter rhaeticus</name>
    <dbReference type="NCBI Taxonomy" id="215221"/>
    <lineage>
        <taxon>Bacteria</taxon>
        <taxon>Pseudomonadati</taxon>
        <taxon>Pseudomonadota</taxon>
        <taxon>Alphaproteobacteria</taxon>
        <taxon>Acetobacterales</taxon>
        <taxon>Acetobacteraceae</taxon>
        <taxon>Komagataeibacter</taxon>
    </lineage>
</organism>
<gene>
    <name evidence="2" type="ORF">GWK63_07875</name>
</gene>
<dbReference type="KEGG" id="kre:GWK63_07875"/>
<proteinExistence type="predicted"/>
<protein>
    <recommendedName>
        <fullName evidence="1">N,N-dimethylformamidase alpha subunit domain-containing protein</fullName>
    </recommendedName>
</protein>
<dbReference type="RefSeq" id="WP_007398638.1">
    <property type="nucleotide sequence ID" value="NZ_CALMTF010000100.1"/>
</dbReference>
<dbReference type="EMBL" id="CP050139">
    <property type="protein sequence ID" value="QIP35390.1"/>
    <property type="molecule type" value="Genomic_DNA"/>
</dbReference>
<evidence type="ECO:0000313" key="2">
    <source>
        <dbReference type="EMBL" id="QIP35390.1"/>
    </source>
</evidence>